<feature type="region of interest" description="Disordered" evidence="1">
    <location>
        <begin position="17"/>
        <end position="58"/>
    </location>
</feature>
<dbReference type="Proteomes" id="UP000217257">
    <property type="component" value="Chromosome"/>
</dbReference>
<feature type="chain" id="PRO_5012309707" description="Lipoprotein" evidence="2">
    <location>
        <begin position="17"/>
        <end position="222"/>
    </location>
</feature>
<accession>A0A250IW18</accession>
<organism evidence="3 4">
    <name type="scientific">Cystobacter fuscus</name>
    <dbReference type="NCBI Taxonomy" id="43"/>
    <lineage>
        <taxon>Bacteria</taxon>
        <taxon>Pseudomonadati</taxon>
        <taxon>Myxococcota</taxon>
        <taxon>Myxococcia</taxon>
        <taxon>Myxococcales</taxon>
        <taxon>Cystobacterineae</taxon>
        <taxon>Archangiaceae</taxon>
        <taxon>Cystobacter</taxon>
    </lineage>
</organism>
<sequence length="222" mass="24002">MRRLLLLALVALGTAACDQSGSSGTLTPVDVQQPPDDDLHGNGGVVPLPDPEQQDGRVGRSARRLTVDQLGASIQTALGQPWSKLSSRAASLGRADYALVNAESTEANLVFAKFLDDGAREVCVARASADLKLTVAKDRVLARTLPEGTVGDLRKLTDAQVRELLVYLSTRFWGSPLHDEELTRWAGLFTQAAIRAETIKKRDQAIAVLCIAMMTDSRFLTY</sequence>
<evidence type="ECO:0000313" key="3">
    <source>
        <dbReference type="EMBL" id="ATB35934.1"/>
    </source>
</evidence>
<gene>
    <name evidence="3" type="ORF">CYFUS_001348</name>
</gene>
<protein>
    <recommendedName>
        <fullName evidence="5">Lipoprotein</fullName>
    </recommendedName>
</protein>
<evidence type="ECO:0000313" key="4">
    <source>
        <dbReference type="Proteomes" id="UP000217257"/>
    </source>
</evidence>
<feature type="signal peptide" evidence="2">
    <location>
        <begin position="1"/>
        <end position="16"/>
    </location>
</feature>
<dbReference type="PROSITE" id="PS51257">
    <property type="entry name" value="PROKAR_LIPOPROTEIN"/>
    <property type="match status" value="1"/>
</dbReference>
<evidence type="ECO:0000256" key="1">
    <source>
        <dbReference type="SAM" id="MobiDB-lite"/>
    </source>
</evidence>
<dbReference type="RefSeq" id="WP_095984490.1">
    <property type="nucleotide sequence ID" value="NZ_CP022098.1"/>
</dbReference>
<dbReference type="AlphaFoldDB" id="A0A250IW18"/>
<proteinExistence type="predicted"/>
<keyword evidence="2" id="KW-0732">Signal</keyword>
<evidence type="ECO:0000256" key="2">
    <source>
        <dbReference type="SAM" id="SignalP"/>
    </source>
</evidence>
<reference evidence="3 4" key="1">
    <citation type="submission" date="2017-06" db="EMBL/GenBank/DDBJ databases">
        <title>Sequencing and comparative analysis of myxobacterial genomes.</title>
        <authorList>
            <person name="Rupp O."/>
            <person name="Goesmann A."/>
            <person name="Sogaard-Andersen L."/>
        </authorList>
    </citation>
    <scope>NUCLEOTIDE SEQUENCE [LARGE SCALE GENOMIC DNA]</scope>
    <source>
        <strain evidence="3 4">DSM 52655</strain>
    </source>
</reference>
<dbReference type="KEGG" id="cfus:CYFUS_001348"/>
<feature type="compositionally biased region" description="Polar residues" evidence="1">
    <location>
        <begin position="17"/>
        <end position="26"/>
    </location>
</feature>
<evidence type="ECO:0008006" key="5">
    <source>
        <dbReference type="Google" id="ProtNLM"/>
    </source>
</evidence>
<name>A0A250IW18_9BACT</name>
<dbReference type="EMBL" id="CP022098">
    <property type="protein sequence ID" value="ATB35934.1"/>
    <property type="molecule type" value="Genomic_DNA"/>
</dbReference>